<evidence type="ECO:0000313" key="3">
    <source>
        <dbReference type="Proteomes" id="UP000887013"/>
    </source>
</evidence>
<evidence type="ECO:0000256" key="1">
    <source>
        <dbReference type="SAM" id="MobiDB-lite"/>
    </source>
</evidence>
<gene>
    <name evidence="2" type="ORF">NPIL_546461</name>
</gene>
<sequence length="50" mass="5525">RGGPRRQDQGSQQPGQPQQPQGRGGPRRQDQGSQQPGQPQQPQGKYQNSF</sequence>
<protein>
    <submittedName>
        <fullName evidence="2">Uncharacterized protein</fullName>
    </submittedName>
</protein>
<name>A0A8X6Q1R8_NEPPI</name>
<comment type="caution">
    <text evidence="2">The sequence shown here is derived from an EMBL/GenBank/DDBJ whole genome shotgun (WGS) entry which is preliminary data.</text>
</comment>
<dbReference type="AlphaFoldDB" id="A0A8X6Q1R8"/>
<evidence type="ECO:0000313" key="2">
    <source>
        <dbReference type="EMBL" id="GFT96189.1"/>
    </source>
</evidence>
<organism evidence="2 3">
    <name type="scientific">Nephila pilipes</name>
    <name type="common">Giant wood spider</name>
    <name type="synonym">Nephila maculata</name>
    <dbReference type="NCBI Taxonomy" id="299642"/>
    <lineage>
        <taxon>Eukaryota</taxon>
        <taxon>Metazoa</taxon>
        <taxon>Ecdysozoa</taxon>
        <taxon>Arthropoda</taxon>
        <taxon>Chelicerata</taxon>
        <taxon>Arachnida</taxon>
        <taxon>Araneae</taxon>
        <taxon>Araneomorphae</taxon>
        <taxon>Entelegynae</taxon>
        <taxon>Araneoidea</taxon>
        <taxon>Nephilidae</taxon>
        <taxon>Nephila</taxon>
    </lineage>
</organism>
<dbReference type="EMBL" id="BMAW01075336">
    <property type="protein sequence ID" value="GFT96189.1"/>
    <property type="molecule type" value="Genomic_DNA"/>
</dbReference>
<keyword evidence="3" id="KW-1185">Reference proteome</keyword>
<dbReference type="Proteomes" id="UP000887013">
    <property type="component" value="Unassembled WGS sequence"/>
</dbReference>
<feature type="compositionally biased region" description="Low complexity" evidence="1">
    <location>
        <begin position="9"/>
        <end position="21"/>
    </location>
</feature>
<reference evidence="2" key="1">
    <citation type="submission" date="2020-08" db="EMBL/GenBank/DDBJ databases">
        <title>Multicomponent nature underlies the extraordinary mechanical properties of spider dragline silk.</title>
        <authorList>
            <person name="Kono N."/>
            <person name="Nakamura H."/>
            <person name="Mori M."/>
            <person name="Yoshida Y."/>
            <person name="Ohtoshi R."/>
            <person name="Malay A.D."/>
            <person name="Moran D.A.P."/>
            <person name="Tomita M."/>
            <person name="Numata K."/>
            <person name="Arakawa K."/>
        </authorList>
    </citation>
    <scope>NUCLEOTIDE SEQUENCE</scope>
</reference>
<proteinExistence type="predicted"/>
<feature type="non-terminal residue" evidence="2">
    <location>
        <position position="1"/>
    </location>
</feature>
<accession>A0A8X6Q1R8</accession>
<feature type="compositionally biased region" description="Low complexity" evidence="1">
    <location>
        <begin position="31"/>
        <end position="44"/>
    </location>
</feature>
<feature type="region of interest" description="Disordered" evidence="1">
    <location>
        <begin position="1"/>
        <end position="50"/>
    </location>
</feature>